<keyword evidence="2" id="KW-1133">Transmembrane helix</keyword>
<sequence length="362" mass="38775">MQFALFLVLTALTMTMAEDIIRPIDFTAVAPCAVRCPALIVAQEHCMGVVPTISDQKAYDACFCDYPQLEDLRNNADVCSKACDANDQNRIYTLFIRRCRAFLYTSLQLPALSTQETIPSTILESVTSALINGPESAGITSAATLTSTLQSAAASSSTSEPILTPTSSPLTLISTLSSPVTSAVTSSSLSSALISSLKLTSTPSSSSPPSQALTTSLVATQPTTPHTSSPPKDHGAKLHSNWQYLVAAGVCFMLGIIILLATAIYLHYRNTKAKARSDDSNGVYLLGPLPGLASQSRSSELAHRATVPASPLAWNHQDSFGPTLREHARQEQEREAAFRARREAGIVPPWRLPRQQGTLDDE</sequence>
<feature type="chain" id="PRO_5031478755" description="Extracellular membrane protein CFEM domain-containing protein" evidence="3">
    <location>
        <begin position="18"/>
        <end position="362"/>
    </location>
</feature>
<dbReference type="Proteomes" id="UP000663193">
    <property type="component" value="Chromosome 3"/>
</dbReference>
<evidence type="ECO:0000256" key="2">
    <source>
        <dbReference type="SAM" id="Phobius"/>
    </source>
</evidence>
<keyword evidence="3" id="KW-0732">Signal</keyword>
<gene>
    <name evidence="4" type="ORF">JI435_033820</name>
</gene>
<dbReference type="EMBL" id="CP069025">
    <property type="protein sequence ID" value="QRC93144.1"/>
    <property type="molecule type" value="Genomic_DNA"/>
</dbReference>
<feature type="region of interest" description="Disordered" evidence="1">
    <location>
        <begin position="201"/>
        <end position="235"/>
    </location>
</feature>
<evidence type="ECO:0000313" key="5">
    <source>
        <dbReference type="Proteomes" id="UP000663193"/>
    </source>
</evidence>
<evidence type="ECO:0000256" key="3">
    <source>
        <dbReference type="SAM" id="SignalP"/>
    </source>
</evidence>
<dbReference type="VEuPathDB" id="FungiDB:JI435_033820"/>
<evidence type="ECO:0000313" key="4">
    <source>
        <dbReference type="EMBL" id="QRC93144.1"/>
    </source>
</evidence>
<accession>A0A7U2EUB8</accession>
<keyword evidence="2" id="KW-0472">Membrane</keyword>
<reference evidence="5" key="1">
    <citation type="journal article" date="2021" name="BMC Genomics">
        <title>Chromosome-level genome assembly and manually-curated proteome of model necrotroph Parastagonospora nodorum Sn15 reveals a genome-wide trove of candidate effector homologs, and redundancy of virulence-related functions within an accessory chromosome.</title>
        <authorList>
            <person name="Bertazzoni S."/>
            <person name="Jones D.A.B."/>
            <person name="Phan H.T."/>
            <person name="Tan K.-C."/>
            <person name="Hane J.K."/>
        </authorList>
    </citation>
    <scope>NUCLEOTIDE SEQUENCE [LARGE SCALE GENOMIC DNA]</scope>
    <source>
        <strain evidence="5">SN15 / ATCC MYA-4574 / FGSC 10173)</strain>
    </source>
</reference>
<keyword evidence="2" id="KW-0812">Transmembrane</keyword>
<protein>
    <recommendedName>
        <fullName evidence="6">Extracellular membrane protein CFEM domain-containing protein</fullName>
    </recommendedName>
</protein>
<feature type="signal peptide" evidence="3">
    <location>
        <begin position="1"/>
        <end position="17"/>
    </location>
</feature>
<evidence type="ECO:0008006" key="6">
    <source>
        <dbReference type="Google" id="ProtNLM"/>
    </source>
</evidence>
<dbReference type="AlphaFoldDB" id="A0A7U2EUB8"/>
<evidence type="ECO:0000256" key="1">
    <source>
        <dbReference type="SAM" id="MobiDB-lite"/>
    </source>
</evidence>
<feature type="transmembrane region" description="Helical" evidence="2">
    <location>
        <begin position="242"/>
        <end position="266"/>
    </location>
</feature>
<feature type="compositionally biased region" description="Low complexity" evidence="1">
    <location>
        <begin position="201"/>
        <end position="230"/>
    </location>
</feature>
<organism evidence="4 5">
    <name type="scientific">Phaeosphaeria nodorum (strain SN15 / ATCC MYA-4574 / FGSC 10173)</name>
    <name type="common">Glume blotch fungus</name>
    <name type="synonym">Parastagonospora nodorum</name>
    <dbReference type="NCBI Taxonomy" id="321614"/>
    <lineage>
        <taxon>Eukaryota</taxon>
        <taxon>Fungi</taxon>
        <taxon>Dikarya</taxon>
        <taxon>Ascomycota</taxon>
        <taxon>Pezizomycotina</taxon>
        <taxon>Dothideomycetes</taxon>
        <taxon>Pleosporomycetidae</taxon>
        <taxon>Pleosporales</taxon>
        <taxon>Pleosporineae</taxon>
        <taxon>Phaeosphaeriaceae</taxon>
        <taxon>Parastagonospora</taxon>
    </lineage>
</organism>
<name>A0A7U2EUB8_PHANO</name>
<keyword evidence="5" id="KW-1185">Reference proteome</keyword>
<proteinExistence type="predicted"/>